<dbReference type="InterPro" id="IPR046847">
    <property type="entry name" value="Xre-like_HTH"/>
</dbReference>
<evidence type="ECO:0000313" key="3">
    <source>
        <dbReference type="EMBL" id="RAU17312.1"/>
    </source>
</evidence>
<comment type="caution">
    <text evidence="3">The sequence shown here is derived from an EMBL/GenBank/DDBJ whole genome shotgun (WGS) entry which is preliminary data.</text>
</comment>
<proteinExistence type="predicted"/>
<keyword evidence="4" id="KW-1185">Reference proteome</keyword>
<accession>A0A364NJR2</accession>
<feature type="domain" description="Antitoxin Xre-like helix-turn-helix" evidence="2">
    <location>
        <begin position="4"/>
        <end position="52"/>
    </location>
</feature>
<protein>
    <submittedName>
        <fullName evidence="3">Uncharacterized protein</fullName>
    </submittedName>
</protein>
<sequence>MGNNILDKWGCSAAQKQAILGIPKSSFHRYQKDASTVSLSSDQLERLSYLANIHQALRMVFSNPDNVYGFMAMVNHNPYFNGRTPLSIISTGNFGALYEVFKRIDSMRSGQW</sequence>
<dbReference type="Pfam" id="PF20432">
    <property type="entry name" value="Xre-like-HTH"/>
    <property type="match status" value="1"/>
</dbReference>
<feature type="domain" description="Antitoxin Xre/MbcA/ParS-like toxin-binding" evidence="1">
    <location>
        <begin position="56"/>
        <end position="110"/>
    </location>
</feature>
<dbReference type="Pfam" id="PF09722">
    <property type="entry name" value="Xre_MbcA_ParS_C"/>
    <property type="match status" value="1"/>
</dbReference>
<dbReference type="GO" id="GO:0003677">
    <property type="term" value="F:DNA binding"/>
    <property type="evidence" value="ECO:0007669"/>
    <property type="project" value="InterPro"/>
</dbReference>
<dbReference type="OrthoDB" id="117888at2"/>
<dbReference type="EMBL" id="QKRX01000011">
    <property type="protein sequence ID" value="RAU17312.1"/>
    <property type="molecule type" value="Genomic_DNA"/>
</dbReference>
<gene>
    <name evidence="3" type="ORF">DN062_13680</name>
</gene>
<evidence type="ECO:0000259" key="2">
    <source>
        <dbReference type="Pfam" id="PF20432"/>
    </source>
</evidence>
<dbReference type="InterPro" id="IPR024467">
    <property type="entry name" value="Xre/MbcA/ParS-like_toxin-bd"/>
</dbReference>
<evidence type="ECO:0000259" key="1">
    <source>
        <dbReference type="Pfam" id="PF09722"/>
    </source>
</evidence>
<evidence type="ECO:0000313" key="4">
    <source>
        <dbReference type="Proteomes" id="UP000250744"/>
    </source>
</evidence>
<dbReference type="AlphaFoldDB" id="A0A364NJR2"/>
<dbReference type="Proteomes" id="UP000250744">
    <property type="component" value="Unassembled WGS sequence"/>
</dbReference>
<organism evidence="3 4">
    <name type="scientific">Nitrincola tibetensis</name>
    <dbReference type="NCBI Taxonomy" id="2219697"/>
    <lineage>
        <taxon>Bacteria</taxon>
        <taxon>Pseudomonadati</taxon>
        <taxon>Pseudomonadota</taxon>
        <taxon>Gammaproteobacteria</taxon>
        <taxon>Oceanospirillales</taxon>
        <taxon>Oceanospirillaceae</taxon>
        <taxon>Nitrincola</taxon>
    </lineage>
</organism>
<name>A0A364NJR2_9GAMM</name>
<reference evidence="3 4" key="1">
    <citation type="submission" date="2018-06" db="EMBL/GenBank/DDBJ databases">
        <title>Nitrincola tibetense sp. nov., isolated from Lake XuguoCo on Tibetan Plateau.</title>
        <authorList>
            <person name="Xing P."/>
        </authorList>
    </citation>
    <scope>NUCLEOTIDE SEQUENCE [LARGE SCALE GENOMIC DNA]</scope>
    <source>
        <strain evidence="4">xg18</strain>
    </source>
</reference>